<evidence type="ECO:0000313" key="2">
    <source>
        <dbReference type="Proteomes" id="UP001172386"/>
    </source>
</evidence>
<dbReference type="Proteomes" id="UP001172386">
    <property type="component" value="Unassembled WGS sequence"/>
</dbReference>
<accession>A0ACC3AG86</accession>
<protein>
    <submittedName>
        <fullName evidence="1">Uncharacterized protein</fullName>
    </submittedName>
</protein>
<evidence type="ECO:0000313" key="1">
    <source>
        <dbReference type="EMBL" id="KAJ9661800.1"/>
    </source>
</evidence>
<name>A0ACC3AG86_9EURO</name>
<proteinExistence type="predicted"/>
<organism evidence="1 2">
    <name type="scientific">Neophaeococcomyces mojaviensis</name>
    <dbReference type="NCBI Taxonomy" id="3383035"/>
    <lineage>
        <taxon>Eukaryota</taxon>
        <taxon>Fungi</taxon>
        <taxon>Dikarya</taxon>
        <taxon>Ascomycota</taxon>
        <taxon>Pezizomycotina</taxon>
        <taxon>Eurotiomycetes</taxon>
        <taxon>Chaetothyriomycetidae</taxon>
        <taxon>Chaetothyriales</taxon>
        <taxon>Chaetothyriales incertae sedis</taxon>
        <taxon>Neophaeococcomyces</taxon>
    </lineage>
</organism>
<comment type="caution">
    <text evidence="1">The sequence shown here is derived from an EMBL/GenBank/DDBJ whole genome shotgun (WGS) entry which is preliminary data.</text>
</comment>
<gene>
    <name evidence="1" type="ORF">H2198_001765</name>
</gene>
<reference evidence="1" key="1">
    <citation type="submission" date="2022-10" db="EMBL/GenBank/DDBJ databases">
        <title>Culturing micro-colonial fungi from biological soil crusts in the Mojave desert and describing Neophaeococcomyces mojavensis, and introducing the new genera and species Taxawa tesnikishii.</title>
        <authorList>
            <person name="Kurbessoian T."/>
            <person name="Stajich J.E."/>
        </authorList>
    </citation>
    <scope>NUCLEOTIDE SEQUENCE</scope>
    <source>
        <strain evidence="1">JES_112</strain>
    </source>
</reference>
<dbReference type="EMBL" id="JAPDRQ010000020">
    <property type="protein sequence ID" value="KAJ9661800.1"/>
    <property type="molecule type" value="Genomic_DNA"/>
</dbReference>
<sequence>MPRISIESERPMMAPSTISSKRASMRFSTYSASPSFNSISTISSENGMQEIKQLSHGLQRLENKPLAEQRYIPSEQKNDAMSKVSLGAKVERALSRRMTNQDYVRKEKPAKKNELSEKSQAVAA</sequence>
<keyword evidence="2" id="KW-1185">Reference proteome</keyword>